<dbReference type="SUPFAM" id="SSF53850">
    <property type="entry name" value="Periplasmic binding protein-like II"/>
    <property type="match status" value="1"/>
</dbReference>
<organism evidence="3 4">
    <name type="scientific">Marinomonas colpomeniae</name>
    <dbReference type="NCBI Taxonomy" id="2774408"/>
    <lineage>
        <taxon>Bacteria</taxon>
        <taxon>Pseudomonadati</taxon>
        <taxon>Pseudomonadota</taxon>
        <taxon>Gammaproteobacteria</taxon>
        <taxon>Oceanospirillales</taxon>
        <taxon>Oceanospirillaceae</taxon>
        <taxon>Marinomonas</taxon>
    </lineage>
</organism>
<evidence type="ECO:0000313" key="3">
    <source>
        <dbReference type="EMBL" id="MBD5771531.1"/>
    </source>
</evidence>
<protein>
    <submittedName>
        <fullName evidence="3">Substrate-binding domain-containing protein</fullName>
    </submittedName>
</protein>
<evidence type="ECO:0000313" key="4">
    <source>
        <dbReference type="Proteomes" id="UP000604161"/>
    </source>
</evidence>
<dbReference type="Gene3D" id="3.40.190.10">
    <property type="entry name" value="Periplasmic binding protein-like II"/>
    <property type="match status" value="2"/>
</dbReference>
<reference evidence="3 4" key="1">
    <citation type="submission" date="2020-09" db="EMBL/GenBank/DDBJ databases">
        <title>Marinomonas sp. nov., isolated from the cysticercosis algae of Qingdao, China.</title>
        <authorList>
            <person name="Sun X."/>
        </authorList>
    </citation>
    <scope>NUCLEOTIDE SEQUENCE [LARGE SCALE GENOMIC DNA]</scope>
    <source>
        <strain evidence="3 4">SM2066</strain>
    </source>
</reference>
<proteinExistence type="predicted"/>
<dbReference type="PANTHER" id="PTHR30570">
    <property type="entry name" value="PERIPLASMIC PHOSPHATE BINDING COMPONENT OF PHOSPHATE ABC TRANSPORTER"/>
    <property type="match status" value="1"/>
</dbReference>
<evidence type="ECO:0000259" key="2">
    <source>
        <dbReference type="Pfam" id="PF12849"/>
    </source>
</evidence>
<dbReference type="InterPro" id="IPR024370">
    <property type="entry name" value="PBP_domain"/>
</dbReference>
<dbReference type="PANTHER" id="PTHR30570:SF1">
    <property type="entry name" value="PHOSPHATE-BINDING PROTEIN PSTS"/>
    <property type="match status" value="1"/>
</dbReference>
<gene>
    <name evidence="3" type="ORF">IF202_10760</name>
</gene>
<accession>A0ABR8NZQ3</accession>
<evidence type="ECO:0000256" key="1">
    <source>
        <dbReference type="ARBA" id="ARBA00022729"/>
    </source>
</evidence>
<sequence>MYFLKWVVYLAITTFLSTPILAKDIIIGGTGNALGTMTLLAQEYQRSNPETEITVLPSIGSSGAIKAVPLGKIHLGLSSRPFKETEFTGGATAVEYARSPTVIAVSNKLTENAITVEQLIQIYTGELTQWSTGELIRPIIRQANDGNTKQLNQLSPKLKKALAMGNENPDFLFAATDQESVSHIEKVPGSFGVTTLALILSENRNIHAMSLDGVDPTHASNAKRYPMNTSFYFIIPKAIPPHVADFLDFVSSSEGKAILEKYGNYAP</sequence>
<name>A0ABR8NZQ3_9GAMM</name>
<dbReference type="InterPro" id="IPR050811">
    <property type="entry name" value="Phosphate_ABC_transporter"/>
</dbReference>
<feature type="domain" description="PBP" evidence="2">
    <location>
        <begin position="24"/>
        <end position="254"/>
    </location>
</feature>
<dbReference type="Pfam" id="PF12849">
    <property type="entry name" value="PBP_like_2"/>
    <property type="match status" value="1"/>
</dbReference>
<comment type="caution">
    <text evidence="3">The sequence shown here is derived from an EMBL/GenBank/DDBJ whole genome shotgun (WGS) entry which is preliminary data.</text>
</comment>
<dbReference type="EMBL" id="JACYFC010000003">
    <property type="protein sequence ID" value="MBD5771531.1"/>
    <property type="molecule type" value="Genomic_DNA"/>
</dbReference>
<keyword evidence="1" id="KW-0732">Signal</keyword>
<keyword evidence="4" id="KW-1185">Reference proteome</keyword>
<dbReference type="Proteomes" id="UP000604161">
    <property type="component" value="Unassembled WGS sequence"/>
</dbReference>